<evidence type="ECO:0000256" key="1">
    <source>
        <dbReference type="SAM" id="MobiDB-lite"/>
    </source>
</evidence>
<gene>
    <name evidence="2" type="ORF">N1032_08820</name>
</gene>
<dbReference type="EMBL" id="JANLCJ010000003">
    <property type="protein sequence ID" value="MCS5733840.1"/>
    <property type="molecule type" value="Genomic_DNA"/>
</dbReference>
<reference evidence="2" key="1">
    <citation type="submission" date="2022-08" db="EMBL/GenBank/DDBJ databases">
        <authorList>
            <person name="Deng Y."/>
            <person name="Han X.-F."/>
            <person name="Zhang Y.-Q."/>
        </authorList>
    </citation>
    <scope>NUCLEOTIDE SEQUENCE</scope>
    <source>
        <strain evidence="2">CPCC 203386</strain>
    </source>
</reference>
<evidence type="ECO:0000313" key="3">
    <source>
        <dbReference type="Proteomes" id="UP001165586"/>
    </source>
</evidence>
<dbReference type="Proteomes" id="UP001165586">
    <property type="component" value="Unassembled WGS sequence"/>
</dbReference>
<comment type="caution">
    <text evidence="2">The sequence shown here is derived from an EMBL/GenBank/DDBJ whole genome shotgun (WGS) entry which is preliminary data.</text>
</comment>
<sequence length="113" mass="11537">MTNLRVHDPADAQNAADAQTAADARHAGDARHAADAPPAPDGGRSAIVTIDADNVTAAVHLAESARRKLHELDDPAGAVDDLIGAVSNLAVTLAQISRGIAQGHIAIANIRQT</sequence>
<feature type="region of interest" description="Disordered" evidence="1">
    <location>
        <begin position="1"/>
        <end position="46"/>
    </location>
</feature>
<name>A0ABT2H1P1_9MICO</name>
<dbReference type="RefSeq" id="WP_259538695.1">
    <property type="nucleotide sequence ID" value="NZ_JANLCJ010000003.1"/>
</dbReference>
<organism evidence="2 3">
    <name type="scientific">Herbiconiux daphne</name>
    <dbReference type="NCBI Taxonomy" id="2970914"/>
    <lineage>
        <taxon>Bacteria</taxon>
        <taxon>Bacillati</taxon>
        <taxon>Actinomycetota</taxon>
        <taxon>Actinomycetes</taxon>
        <taxon>Micrococcales</taxon>
        <taxon>Microbacteriaceae</taxon>
        <taxon>Herbiconiux</taxon>
    </lineage>
</organism>
<protein>
    <submittedName>
        <fullName evidence="2">Uncharacterized protein</fullName>
    </submittedName>
</protein>
<feature type="compositionally biased region" description="Basic and acidic residues" evidence="1">
    <location>
        <begin position="1"/>
        <end position="10"/>
    </location>
</feature>
<feature type="compositionally biased region" description="Low complexity" evidence="1">
    <location>
        <begin position="11"/>
        <end position="22"/>
    </location>
</feature>
<evidence type="ECO:0000313" key="2">
    <source>
        <dbReference type="EMBL" id="MCS5733840.1"/>
    </source>
</evidence>
<accession>A0ABT2H1P1</accession>
<feature type="compositionally biased region" description="Basic and acidic residues" evidence="1">
    <location>
        <begin position="23"/>
        <end position="34"/>
    </location>
</feature>
<proteinExistence type="predicted"/>
<keyword evidence="3" id="KW-1185">Reference proteome</keyword>